<evidence type="ECO:0000313" key="10">
    <source>
        <dbReference type="Proteomes" id="UP000004863"/>
    </source>
</evidence>
<keyword evidence="4 7" id="KW-0812">Transmembrane</keyword>
<evidence type="ECO:0000256" key="6">
    <source>
        <dbReference type="ARBA" id="ARBA00023136"/>
    </source>
</evidence>
<evidence type="ECO:0000256" key="3">
    <source>
        <dbReference type="ARBA" id="ARBA00022679"/>
    </source>
</evidence>
<keyword evidence="5 7" id="KW-1133">Transmembrane helix</keyword>
<gene>
    <name evidence="9" type="ORF">HMPREF1324_1399</name>
</gene>
<comment type="subcellular location">
    <subcellularLocation>
        <location evidence="1">Membrane</location>
        <topology evidence="1">Multi-pass membrane protein</topology>
    </subcellularLocation>
</comment>
<evidence type="ECO:0000256" key="2">
    <source>
        <dbReference type="ARBA" id="ARBA00006464"/>
    </source>
</evidence>
<dbReference type="Pfam" id="PF13727">
    <property type="entry name" value="CoA_binding_3"/>
    <property type="match status" value="1"/>
</dbReference>
<keyword evidence="10" id="KW-1185">Reference proteome</keyword>
<dbReference type="PATRIC" id="fig|1125724.3.peg.1725"/>
<dbReference type="NCBIfam" id="TIGR03025">
    <property type="entry name" value="EPS_sugtrans"/>
    <property type="match status" value="1"/>
</dbReference>
<dbReference type="EMBL" id="AJJQ01000041">
    <property type="protein sequence ID" value="EID50537.1"/>
    <property type="molecule type" value="Genomic_DNA"/>
</dbReference>
<dbReference type="Proteomes" id="UP000004863">
    <property type="component" value="Unassembled WGS sequence"/>
</dbReference>
<feature type="domain" description="Bacterial sugar transferase" evidence="8">
    <location>
        <begin position="310"/>
        <end position="496"/>
    </location>
</feature>
<evidence type="ECO:0000256" key="7">
    <source>
        <dbReference type="SAM" id="Phobius"/>
    </source>
</evidence>
<accession>I0URN4</accession>
<evidence type="ECO:0000256" key="4">
    <source>
        <dbReference type="ARBA" id="ARBA00022692"/>
    </source>
</evidence>
<evidence type="ECO:0000313" key="9">
    <source>
        <dbReference type="EMBL" id="EID50537.1"/>
    </source>
</evidence>
<dbReference type="GO" id="GO:0016780">
    <property type="term" value="F:phosphotransferase activity, for other substituted phosphate groups"/>
    <property type="evidence" value="ECO:0007669"/>
    <property type="project" value="TreeGrafter"/>
</dbReference>
<feature type="transmembrane region" description="Helical" evidence="7">
    <location>
        <begin position="71"/>
        <end position="90"/>
    </location>
</feature>
<reference evidence="9" key="1">
    <citation type="submission" date="2012-03" db="EMBL/GenBank/DDBJ databases">
        <authorList>
            <person name="Durkin A.S."/>
            <person name="McCorrison J."/>
            <person name="Torralba M."/>
            <person name="Gillis M."/>
            <person name="Methe B."/>
            <person name="Sutton G."/>
            <person name="Nelson K.E."/>
        </authorList>
    </citation>
    <scope>NUCLEOTIDE SEQUENCE [LARGE SCALE GENOMIC DNA]</scope>
    <source>
        <strain evidence="9">F0474</strain>
    </source>
</reference>
<feature type="transmembrane region" description="Helical" evidence="7">
    <location>
        <begin position="28"/>
        <end position="51"/>
    </location>
</feature>
<feature type="transmembrane region" description="Helical" evidence="7">
    <location>
        <begin position="315"/>
        <end position="336"/>
    </location>
</feature>
<dbReference type="PANTHER" id="PTHR30576:SF10">
    <property type="entry name" value="SLL5057 PROTEIN"/>
    <property type="match status" value="1"/>
</dbReference>
<dbReference type="Pfam" id="PF02397">
    <property type="entry name" value="Bac_transf"/>
    <property type="match status" value="1"/>
</dbReference>
<evidence type="ECO:0000256" key="5">
    <source>
        <dbReference type="ARBA" id="ARBA00022989"/>
    </source>
</evidence>
<proteinExistence type="inferred from homology"/>
<name>I0URN4_9MICC</name>
<protein>
    <submittedName>
        <fullName evidence="9">Exopolysaccharide biosynthesis polyprenyl glycosylphosphotransferase</fullName>
    </submittedName>
</protein>
<keyword evidence="6 7" id="KW-0472">Membrane</keyword>
<evidence type="ECO:0000256" key="1">
    <source>
        <dbReference type="ARBA" id="ARBA00004141"/>
    </source>
</evidence>
<keyword evidence="3" id="KW-0808">Transferase</keyword>
<comment type="caution">
    <text evidence="9">The sequence shown here is derived from an EMBL/GenBank/DDBJ whole genome shotgun (WGS) entry which is preliminary data.</text>
</comment>
<feature type="transmembrane region" description="Helical" evidence="7">
    <location>
        <begin position="136"/>
        <end position="157"/>
    </location>
</feature>
<dbReference type="AlphaFoldDB" id="I0URN4"/>
<sequence>MGIQDNLKKIWDSAYVMKKTWHTKVVHALYLVDLIAIVFSVVSAHIFRFGFEQVDLPPINLWPFSVMGREYIPFDYITLDIIMIIMWWLFLQFNGSRSVRVLGFGTEEYRLVTRGTTYCFCMIIIVAFFLKVEFTRLYMLISYPLGIISLAFMRWLLRQGLVRWRKRGRALTRVLIISDVMTGRHLHQALGSVIASGLCPTAFYLPGLPEGTVVAGDNLPVLGYSTDPAKIMQAVQENNIHMVAVSNGHHLTPNQMRQLGWKLADARISLIMAPATTDVAGPRMHIQPLNGLPLVHVSTPRITGASAFAKRSIDVVCSGLGLLLLSPLFAIVALVVKSDRGPVFFLQERVGIKGQPFKMVKFRSMRTDAEEIKKQLAAQNEGHGLLFKMANDPRVTPVGRFIRKYSIDELPQLWNVFKGDMSLVGPRPPLPEEVEKYEEMVYRRLLVKPGITGLWQVSGRSDLSWEESVRLDLYYVENWSLTTDFVILARTVRAVFAKDGAY</sequence>
<dbReference type="InterPro" id="IPR003362">
    <property type="entry name" value="Bact_transf"/>
</dbReference>
<organism evidence="9 10">
    <name type="scientific">Rothia aeria F0474</name>
    <dbReference type="NCBI Taxonomy" id="1125724"/>
    <lineage>
        <taxon>Bacteria</taxon>
        <taxon>Bacillati</taxon>
        <taxon>Actinomycetota</taxon>
        <taxon>Actinomycetes</taxon>
        <taxon>Micrococcales</taxon>
        <taxon>Micrococcaceae</taxon>
        <taxon>Rothia</taxon>
    </lineage>
</organism>
<feature type="transmembrane region" description="Helical" evidence="7">
    <location>
        <begin position="111"/>
        <end position="130"/>
    </location>
</feature>
<dbReference type="InterPro" id="IPR017475">
    <property type="entry name" value="EPS_sugar_tfrase"/>
</dbReference>
<dbReference type="GO" id="GO:0016020">
    <property type="term" value="C:membrane"/>
    <property type="evidence" value="ECO:0007669"/>
    <property type="project" value="UniProtKB-SubCell"/>
</dbReference>
<dbReference type="PANTHER" id="PTHR30576">
    <property type="entry name" value="COLANIC BIOSYNTHESIS UDP-GLUCOSE LIPID CARRIER TRANSFERASE"/>
    <property type="match status" value="1"/>
</dbReference>
<evidence type="ECO:0000259" key="8">
    <source>
        <dbReference type="Pfam" id="PF02397"/>
    </source>
</evidence>
<comment type="similarity">
    <text evidence="2">Belongs to the bacterial sugar transferase family.</text>
</comment>